<name>A0A9Q1MAK1_9SOLA</name>
<evidence type="ECO:0000256" key="1">
    <source>
        <dbReference type="ARBA" id="ARBA00022737"/>
    </source>
</evidence>
<dbReference type="GO" id="GO:0003723">
    <property type="term" value="F:RNA binding"/>
    <property type="evidence" value="ECO:0007669"/>
    <property type="project" value="InterPro"/>
</dbReference>
<evidence type="ECO:0008006" key="6">
    <source>
        <dbReference type="Google" id="ProtNLM"/>
    </source>
</evidence>
<feature type="repeat" description="PPR" evidence="2">
    <location>
        <begin position="132"/>
        <end position="166"/>
    </location>
</feature>
<dbReference type="InterPro" id="IPR002885">
    <property type="entry name" value="PPR_rpt"/>
</dbReference>
<dbReference type="PANTHER" id="PTHR24015">
    <property type="entry name" value="OS07G0578800 PROTEIN-RELATED"/>
    <property type="match status" value="1"/>
</dbReference>
<gene>
    <name evidence="3" type="ORF">K7X08_024773</name>
    <name evidence="4" type="ORF">K7X08_024775</name>
</gene>
<dbReference type="InterPro" id="IPR011990">
    <property type="entry name" value="TPR-like_helical_dom_sf"/>
</dbReference>
<dbReference type="AlphaFoldDB" id="A0A9Q1MAK1"/>
<sequence>MGNALVDMYAKCEKFEEANRIFANLAYRSSVPWTAIISIYVKKGFHEEALKMFKEMNRENIHSDQTTFASTLRASANLSSVSLGKQLPSSVIRLGLLSSVFSGSVLVDIIHKNQDLAKKAADQLFQMDALRDGAAYVNMSNIYAEAGKWENAAKVKKDMREQGVKKVTAYSWVEIC</sequence>
<dbReference type="Pfam" id="PF01535">
    <property type="entry name" value="PPR"/>
    <property type="match status" value="1"/>
</dbReference>
<reference evidence="4" key="1">
    <citation type="submission" date="2021-09" db="EMBL/GenBank/DDBJ databases">
        <title>Genomic insights and catalytic innovation underlie evolution of tropane alkaloids biosynthesis.</title>
        <authorList>
            <person name="Wang Y.-J."/>
            <person name="Tian T."/>
            <person name="Huang J.-P."/>
            <person name="Huang S.-X."/>
        </authorList>
    </citation>
    <scope>NUCLEOTIDE SEQUENCE</scope>
    <source>
        <strain evidence="4">KIB-2019</strain>
        <tissue evidence="4">Leaf</tissue>
    </source>
</reference>
<dbReference type="EMBL" id="JAJAGQ010000009">
    <property type="protein sequence ID" value="KAJ8554095.1"/>
    <property type="molecule type" value="Genomic_DNA"/>
</dbReference>
<evidence type="ECO:0000313" key="3">
    <source>
        <dbReference type="EMBL" id="KAJ8554095.1"/>
    </source>
</evidence>
<keyword evidence="1" id="KW-0677">Repeat</keyword>
<dbReference type="Gene3D" id="1.25.40.10">
    <property type="entry name" value="Tetratricopeptide repeat domain"/>
    <property type="match status" value="1"/>
</dbReference>
<dbReference type="InterPro" id="IPR046960">
    <property type="entry name" value="PPR_At4g14850-like_plant"/>
</dbReference>
<keyword evidence="5" id="KW-1185">Reference proteome</keyword>
<dbReference type="OrthoDB" id="1293954at2759"/>
<dbReference type="Proteomes" id="UP001152561">
    <property type="component" value="Unassembled WGS sequence"/>
</dbReference>
<dbReference type="PROSITE" id="PS51375">
    <property type="entry name" value="PPR"/>
    <property type="match status" value="2"/>
</dbReference>
<dbReference type="EMBL" id="JAJAGQ010000009">
    <property type="protein sequence ID" value="KAJ8554097.1"/>
    <property type="molecule type" value="Genomic_DNA"/>
</dbReference>
<reference evidence="5" key="2">
    <citation type="journal article" date="2023" name="Proc. Natl. Acad. Sci. U.S.A.">
        <title>Genomic and structural basis for evolution of tropane alkaloid biosynthesis.</title>
        <authorList>
            <person name="Wanga Y.-J."/>
            <person name="Taina T."/>
            <person name="Yua J.-Y."/>
            <person name="Lia J."/>
            <person name="Xua B."/>
            <person name="Chenc J."/>
            <person name="D'Auriad J.C."/>
            <person name="Huanga J.-P."/>
            <person name="Huanga S.-X."/>
        </authorList>
    </citation>
    <scope>NUCLEOTIDE SEQUENCE [LARGE SCALE GENOMIC DNA]</scope>
    <source>
        <strain evidence="5">cv. KIB-2019</strain>
    </source>
</reference>
<feature type="repeat" description="PPR" evidence="2">
    <location>
        <begin position="29"/>
        <end position="63"/>
    </location>
</feature>
<dbReference type="InterPro" id="IPR046848">
    <property type="entry name" value="E_motif"/>
</dbReference>
<comment type="caution">
    <text evidence="4">The sequence shown here is derived from an EMBL/GenBank/DDBJ whole genome shotgun (WGS) entry which is preliminary data.</text>
</comment>
<dbReference type="SUPFAM" id="SSF48452">
    <property type="entry name" value="TPR-like"/>
    <property type="match status" value="1"/>
</dbReference>
<evidence type="ECO:0000313" key="5">
    <source>
        <dbReference type="Proteomes" id="UP001152561"/>
    </source>
</evidence>
<dbReference type="GO" id="GO:0009451">
    <property type="term" value="P:RNA modification"/>
    <property type="evidence" value="ECO:0007669"/>
    <property type="project" value="InterPro"/>
</dbReference>
<proteinExistence type="predicted"/>
<evidence type="ECO:0000313" key="4">
    <source>
        <dbReference type="EMBL" id="KAJ8554097.1"/>
    </source>
</evidence>
<dbReference type="NCBIfam" id="TIGR00756">
    <property type="entry name" value="PPR"/>
    <property type="match status" value="1"/>
</dbReference>
<accession>A0A9Q1MAK1</accession>
<organism evidence="4 5">
    <name type="scientific">Anisodus acutangulus</name>
    <dbReference type="NCBI Taxonomy" id="402998"/>
    <lineage>
        <taxon>Eukaryota</taxon>
        <taxon>Viridiplantae</taxon>
        <taxon>Streptophyta</taxon>
        <taxon>Embryophyta</taxon>
        <taxon>Tracheophyta</taxon>
        <taxon>Spermatophyta</taxon>
        <taxon>Magnoliopsida</taxon>
        <taxon>eudicotyledons</taxon>
        <taxon>Gunneridae</taxon>
        <taxon>Pentapetalae</taxon>
        <taxon>asterids</taxon>
        <taxon>lamiids</taxon>
        <taxon>Solanales</taxon>
        <taxon>Solanaceae</taxon>
        <taxon>Solanoideae</taxon>
        <taxon>Hyoscyameae</taxon>
        <taxon>Anisodus</taxon>
    </lineage>
</organism>
<evidence type="ECO:0000256" key="2">
    <source>
        <dbReference type="PROSITE-ProRule" id="PRU00708"/>
    </source>
</evidence>
<dbReference type="Pfam" id="PF20431">
    <property type="entry name" value="E_motif"/>
    <property type="match status" value="1"/>
</dbReference>
<protein>
    <recommendedName>
        <fullName evidence="6">Pentatricopeptide repeat-containing protein</fullName>
    </recommendedName>
</protein>
<dbReference type="Pfam" id="PF13041">
    <property type="entry name" value="PPR_2"/>
    <property type="match status" value="1"/>
</dbReference>
<dbReference type="PANTHER" id="PTHR24015:SF739">
    <property type="entry name" value="OS03G0644200 PROTEIN"/>
    <property type="match status" value="1"/>
</dbReference>